<feature type="transmembrane region" description="Helical" evidence="8">
    <location>
        <begin position="279"/>
        <end position="299"/>
    </location>
</feature>
<dbReference type="GO" id="GO:0005886">
    <property type="term" value="C:plasma membrane"/>
    <property type="evidence" value="ECO:0007669"/>
    <property type="project" value="UniProtKB-SubCell"/>
</dbReference>
<dbReference type="PROSITE" id="PS00872">
    <property type="entry name" value="NA_GALACTOSIDE_SYMP"/>
    <property type="match status" value="1"/>
</dbReference>
<name>A0A934S0J9_9BACT</name>
<feature type="transmembrane region" description="Helical" evidence="8">
    <location>
        <begin position="96"/>
        <end position="114"/>
    </location>
</feature>
<evidence type="ECO:0000313" key="10">
    <source>
        <dbReference type="Proteomes" id="UP000617628"/>
    </source>
</evidence>
<evidence type="ECO:0000256" key="6">
    <source>
        <dbReference type="ARBA" id="ARBA00022989"/>
    </source>
</evidence>
<feature type="transmembrane region" description="Helical" evidence="8">
    <location>
        <begin position="455"/>
        <end position="479"/>
    </location>
</feature>
<feature type="transmembrane region" description="Helical" evidence="8">
    <location>
        <begin position="347"/>
        <end position="366"/>
    </location>
</feature>
<dbReference type="Proteomes" id="UP000617628">
    <property type="component" value="Unassembled WGS sequence"/>
</dbReference>
<comment type="subcellular location">
    <subcellularLocation>
        <location evidence="1">Cell membrane</location>
        <topology evidence="1">Multi-pass membrane protein</topology>
    </subcellularLocation>
</comment>
<dbReference type="InterPro" id="IPR036259">
    <property type="entry name" value="MFS_trans_sf"/>
</dbReference>
<feature type="transmembrane region" description="Helical" evidence="8">
    <location>
        <begin position="314"/>
        <end position="335"/>
    </location>
</feature>
<feature type="transmembrane region" description="Helical" evidence="8">
    <location>
        <begin position="126"/>
        <end position="148"/>
    </location>
</feature>
<protein>
    <submittedName>
        <fullName evidence="9">MFS transporter</fullName>
    </submittedName>
</protein>
<proteinExistence type="inferred from homology"/>
<dbReference type="EMBL" id="JAENIL010000029">
    <property type="protein sequence ID" value="MBK1878341.1"/>
    <property type="molecule type" value="Genomic_DNA"/>
</dbReference>
<evidence type="ECO:0000256" key="7">
    <source>
        <dbReference type="ARBA" id="ARBA00023136"/>
    </source>
</evidence>
<keyword evidence="6 8" id="KW-1133">Transmembrane helix</keyword>
<feature type="transmembrane region" description="Helical" evidence="8">
    <location>
        <begin position="372"/>
        <end position="392"/>
    </location>
</feature>
<feature type="transmembrane region" description="Helical" evidence="8">
    <location>
        <begin position="168"/>
        <end position="189"/>
    </location>
</feature>
<gene>
    <name evidence="9" type="ORF">JIN87_15785</name>
</gene>
<organism evidence="9 10">
    <name type="scientific">Pelagicoccus mobilis</name>
    <dbReference type="NCBI Taxonomy" id="415221"/>
    <lineage>
        <taxon>Bacteria</taxon>
        <taxon>Pseudomonadati</taxon>
        <taxon>Verrucomicrobiota</taxon>
        <taxon>Opitutia</taxon>
        <taxon>Puniceicoccales</taxon>
        <taxon>Pelagicoccaceae</taxon>
        <taxon>Pelagicoccus</taxon>
    </lineage>
</organism>
<sequence>MSTQLSSQTEETVNSPSDRVPLPQKFGFGLGSFVDMWGQWLYNSLAFQVFNIFLGINPGLVSTVLMINRLWDAVTDPLFGWLSDNTRSRFGRRRPFILIAGLLAGVGLPLLYAVGEGWSSHQYFLYMILSSGVYICITSAFMMPYASLGMEMTPNYNERTLLMGVRNAIQKAPELAMFFAGQFTTLAVWDGANMTNLSERLFLLFTSSDAWAKGKGENILLGAQVYTTILGAIMVLCAILMFVLLRERYYKNVVERKQKKVKIIETIYQALSCKPFRNLLFMVLAYAIGTSMVGALGYYNTIYYVCQGDLGLGAAWNFKMGIAGMVFGFLGIPFYTTISKKWGKRHAMALVLIMAIMAFIGDWWLYNPNLPWLQIFATGFVAFTGAGFWTLYNSLLPDVIDYDELESGKRREGAFSACQSWIMKVGLALGAGASGWILAATGFDSELGGNQPAEAIFWIRFLLSSVPVIFLLGALFALYKFPLTRENMATLRSELEAIRGKV</sequence>
<dbReference type="InterPro" id="IPR018043">
    <property type="entry name" value="Na/Gal_symport_CS"/>
</dbReference>
<evidence type="ECO:0000256" key="2">
    <source>
        <dbReference type="ARBA" id="ARBA00009617"/>
    </source>
</evidence>
<keyword evidence="5 8" id="KW-0812">Transmembrane</keyword>
<evidence type="ECO:0000256" key="4">
    <source>
        <dbReference type="ARBA" id="ARBA00022475"/>
    </source>
</evidence>
<dbReference type="Gene3D" id="1.20.1250.20">
    <property type="entry name" value="MFS general substrate transporter like domains"/>
    <property type="match status" value="1"/>
</dbReference>
<dbReference type="InterPro" id="IPR039672">
    <property type="entry name" value="MFS_2"/>
</dbReference>
<dbReference type="GO" id="GO:0008643">
    <property type="term" value="P:carbohydrate transport"/>
    <property type="evidence" value="ECO:0007669"/>
    <property type="project" value="InterPro"/>
</dbReference>
<keyword evidence="10" id="KW-1185">Reference proteome</keyword>
<dbReference type="RefSeq" id="WP_200356554.1">
    <property type="nucleotide sequence ID" value="NZ_JAENIL010000029.1"/>
</dbReference>
<keyword evidence="4" id="KW-1003">Cell membrane</keyword>
<feature type="transmembrane region" description="Helical" evidence="8">
    <location>
        <begin position="225"/>
        <end position="245"/>
    </location>
</feature>
<comment type="similarity">
    <text evidence="2">Belongs to the sodium:galactoside symporter (TC 2.A.2) family.</text>
</comment>
<dbReference type="SUPFAM" id="SSF103473">
    <property type="entry name" value="MFS general substrate transporter"/>
    <property type="match status" value="1"/>
</dbReference>
<reference evidence="9" key="1">
    <citation type="submission" date="2021-01" db="EMBL/GenBank/DDBJ databases">
        <title>Modified the classification status of verrucomicrobia.</title>
        <authorList>
            <person name="Feng X."/>
        </authorList>
    </citation>
    <scope>NUCLEOTIDE SEQUENCE</scope>
    <source>
        <strain evidence="9">KCTC 13126</strain>
    </source>
</reference>
<dbReference type="AlphaFoldDB" id="A0A934S0J9"/>
<dbReference type="Pfam" id="PF13347">
    <property type="entry name" value="MFS_2"/>
    <property type="match status" value="1"/>
</dbReference>
<accession>A0A934S0J9</accession>
<evidence type="ECO:0000256" key="8">
    <source>
        <dbReference type="SAM" id="Phobius"/>
    </source>
</evidence>
<keyword evidence="7 8" id="KW-0472">Membrane</keyword>
<dbReference type="PANTHER" id="PTHR11328">
    <property type="entry name" value="MAJOR FACILITATOR SUPERFAMILY DOMAIN-CONTAINING PROTEIN"/>
    <property type="match status" value="1"/>
</dbReference>
<evidence type="ECO:0000256" key="3">
    <source>
        <dbReference type="ARBA" id="ARBA00022448"/>
    </source>
</evidence>
<dbReference type="GO" id="GO:0006814">
    <property type="term" value="P:sodium ion transport"/>
    <property type="evidence" value="ECO:0007669"/>
    <property type="project" value="InterPro"/>
</dbReference>
<comment type="caution">
    <text evidence="9">The sequence shown here is derived from an EMBL/GenBank/DDBJ whole genome shotgun (WGS) entry which is preliminary data.</text>
</comment>
<dbReference type="GO" id="GO:0015293">
    <property type="term" value="F:symporter activity"/>
    <property type="evidence" value="ECO:0007669"/>
    <property type="project" value="InterPro"/>
</dbReference>
<evidence type="ECO:0000313" key="9">
    <source>
        <dbReference type="EMBL" id="MBK1878341.1"/>
    </source>
</evidence>
<keyword evidence="3" id="KW-0813">Transport</keyword>
<evidence type="ECO:0000256" key="1">
    <source>
        <dbReference type="ARBA" id="ARBA00004651"/>
    </source>
</evidence>
<evidence type="ECO:0000256" key="5">
    <source>
        <dbReference type="ARBA" id="ARBA00022692"/>
    </source>
</evidence>
<feature type="transmembrane region" description="Helical" evidence="8">
    <location>
        <begin position="421"/>
        <end position="443"/>
    </location>
</feature>
<feature type="transmembrane region" description="Helical" evidence="8">
    <location>
        <begin position="45"/>
        <end position="67"/>
    </location>
</feature>
<dbReference type="PANTHER" id="PTHR11328:SF24">
    <property type="entry name" value="MAJOR FACILITATOR SUPERFAMILY (MFS) PROFILE DOMAIN-CONTAINING PROTEIN"/>
    <property type="match status" value="1"/>
</dbReference>